<accession>A0A4Z1KAY5</accession>
<dbReference type="EMBL" id="PQXO01000682">
    <property type="protein sequence ID" value="TGO83217.1"/>
    <property type="molecule type" value="Genomic_DNA"/>
</dbReference>
<proteinExistence type="predicted"/>
<comment type="caution">
    <text evidence="1">The sequence shown here is derived from an EMBL/GenBank/DDBJ whole genome shotgun (WGS) entry which is preliminary data.</text>
</comment>
<dbReference type="AlphaFoldDB" id="A0A4Z1KAY5"/>
<dbReference type="STRING" id="87229.A0A4Z1KAY5"/>
<organism evidence="1 2">
    <name type="scientific">Botrytis porri</name>
    <dbReference type="NCBI Taxonomy" id="87229"/>
    <lineage>
        <taxon>Eukaryota</taxon>
        <taxon>Fungi</taxon>
        <taxon>Dikarya</taxon>
        <taxon>Ascomycota</taxon>
        <taxon>Pezizomycotina</taxon>
        <taxon>Leotiomycetes</taxon>
        <taxon>Helotiales</taxon>
        <taxon>Sclerotiniaceae</taxon>
        <taxon>Botrytis</taxon>
    </lineage>
</organism>
<reference evidence="1 2" key="1">
    <citation type="submission" date="2017-12" db="EMBL/GenBank/DDBJ databases">
        <title>Comparative genomics of Botrytis spp.</title>
        <authorList>
            <person name="Valero-Jimenez C.A."/>
            <person name="Tapia P."/>
            <person name="Veloso J."/>
            <person name="Silva-Moreno E."/>
            <person name="Staats M."/>
            <person name="Valdes J.H."/>
            <person name="Van Kan J.A.L."/>
        </authorList>
    </citation>
    <scope>NUCLEOTIDE SEQUENCE [LARGE SCALE GENOMIC DNA]</scope>
    <source>
        <strain evidence="1 2">MUCL3349</strain>
    </source>
</reference>
<keyword evidence="2" id="KW-1185">Reference proteome</keyword>
<evidence type="ECO:0000313" key="2">
    <source>
        <dbReference type="Proteomes" id="UP000297280"/>
    </source>
</evidence>
<sequence length="123" mass="13554">MNTSTNSDEFPVGKVKAECLGLEIPDINQGLWDMFAAAAEKHSDEEALCSLWQSSDHFSSRLEIEQVDFKTHITPITNENGVGMGTPKSCSAPLRWTLSGFARKPSHWQYGCNSVAVLRVAIL</sequence>
<protein>
    <submittedName>
        <fullName evidence="1">Uncharacterized protein</fullName>
    </submittedName>
</protein>
<gene>
    <name evidence="1" type="ORF">BPOR_0683g00070</name>
</gene>
<evidence type="ECO:0000313" key="1">
    <source>
        <dbReference type="EMBL" id="TGO83217.1"/>
    </source>
</evidence>
<dbReference type="Proteomes" id="UP000297280">
    <property type="component" value="Unassembled WGS sequence"/>
</dbReference>
<name>A0A4Z1KAY5_9HELO</name>